<evidence type="ECO:0000256" key="3">
    <source>
        <dbReference type="ARBA" id="ARBA00022723"/>
    </source>
</evidence>
<evidence type="ECO:0000313" key="8">
    <source>
        <dbReference type="Proteomes" id="UP000510822"/>
    </source>
</evidence>
<organism evidence="7 8">
    <name type="scientific">Chitinibacter fontanus</name>
    <dbReference type="NCBI Taxonomy" id="1737446"/>
    <lineage>
        <taxon>Bacteria</taxon>
        <taxon>Pseudomonadati</taxon>
        <taxon>Pseudomonadota</taxon>
        <taxon>Betaproteobacteria</taxon>
        <taxon>Neisseriales</taxon>
        <taxon>Chitinibacteraceae</taxon>
        <taxon>Chitinibacter</taxon>
    </lineage>
</organism>
<dbReference type="CDD" id="cd07398">
    <property type="entry name" value="MPP_YbbF-LpxH"/>
    <property type="match status" value="1"/>
</dbReference>
<gene>
    <name evidence="7" type="ORF">HZU75_02195</name>
</gene>
<evidence type="ECO:0000256" key="2">
    <source>
        <dbReference type="ARBA" id="ARBA00022519"/>
    </source>
</evidence>
<dbReference type="Proteomes" id="UP000510822">
    <property type="component" value="Chromosome"/>
</dbReference>
<dbReference type="PANTHER" id="PTHR34990:SF2">
    <property type="entry name" value="BLL8164 PROTEIN"/>
    <property type="match status" value="1"/>
</dbReference>
<keyword evidence="4" id="KW-0472">Membrane</keyword>
<keyword evidence="8" id="KW-1185">Reference proteome</keyword>
<keyword evidence="2" id="KW-0997">Cell inner membrane</keyword>
<dbReference type="InterPro" id="IPR043461">
    <property type="entry name" value="LpxH-like"/>
</dbReference>
<dbReference type="PANTHER" id="PTHR34990">
    <property type="entry name" value="UDP-2,3-DIACYLGLUCOSAMINE HYDROLASE-RELATED"/>
    <property type="match status" value="1"/>
</dbReference>
<keyword evidence="1" id="KW-1003">Cell membrane</keyword>
<keyword evidence="3" id="KW-0479">Metal-binding</keyword>
<dbReference type="KEGG" id="cfon:HZU75_02195"/>
<evidence type="ECO:0000259" key="6">
    <source>
        <dbReference type="Pfam" id="PF00149"/>
    </source>
</evidence>
<dbReference type="GO" id="GO:0046872">
    <property type="term" value="F:metal ion binding"/>
    <property type="evidence" value="ECO:0007669"/>
    <property type="project" value="UniProtKB-KW"/>
</dbReference>
<accession>A0A7D5Z4F0</accession>
<reference evidence="7 8" key="1">
    <citation type="journal article" date="2016" name="Int. J. Syst. Evol. Microbiol.">
        <title>Chitinibacter fontanus sp. nov., isolated from a spring.</title>
        <authorList>
            <person name="Sheu S.Y."/>
            <person name="Li Y.S."/>
            <person name="Young C.C."/>
            <person name="Chen W.M."/>
        </authorList>
    </citation>
    <scope>NUCLEOTIDE SEQUENCE [LARGE SCALE GENOMIC DNA]</scope>
    <source>
        <strain evidence="7 8">STM-7</strain>
    </source>
</reference>
<dbReference type="SUPFAM" id="SSF56300">
    <property type="entry name" value="Metallo-dependent phosphatases"/>
    <property type="match status" value="1"/>
</dbReference>
<dbReference type="EMBL" id="CP058952">
    <property type="protein sequence ID" value="QLI80442.1"/>
    <property type="molecule type" value="Genomic_DNA"/>
</dbReference>
<dbReference type="GO" id="GO:0008758">
    <property type="term" value="F:UDP-2,3-diacylglucosamine hydrolase activity"/>
    <property type="evidence" value="ECO:0007669"/>
    <property type="project" value="TreeGrafter"/>
</dbReference>
<sequence>MVLHPRRSAIMANELRFRSIWISDVHLGTSGCQAEYLLDFLKHTECDHLYLVGDIIDGWALKRNWYWHQSHNDVIQKVLRKARKGTQVTFIPGNHDEAARQFIGLMFGEIKIEDEVIHTAANGKRYLVLHGDQFDAVVQCAKWLAIVGDRAYGLTLKLNHWFNRARARMGLGYWSLSQYLKHKVKKAVNFVTDFEEAVAAEAKNRGLDGVICGHIHKAEMRDINGVMYCNDGDWVESLTALVELANGELKIITWQKLYGEQAEQLAALLPSPSLTPVLQLNKGNAA</sequence>
<protein>
    <submittedName>
        <fullName evidence="7">UDP-2,3-diacylglucosamine diphosphatase</fullName>
    </submittedName>
</protein>
<dbReference type="Gene3D" id="3.60.21.10">
    <property type="match status" value="1"/>
</dbReference>
<evidence type="ECO:0000256" key="4">
    <source>
        <dbReference type="ARBA" id="ARBA00023136"/>
    </source>
</evidence>
<dbReference type="InterPro" id="IPR004843">
    <property type="entry name" value="Calcineurin-like_PHP"/>
</dbReference>
<dbReference type="InterPro" id="IPR029052">
    <property type="entry name" value="Metallo-depent_PP-like"/>
</dbReference>
<evidence type="ECO:0000256" key="1">
    <source>
        <dbReference type="ARBA" id="ARBA00022475"/>
    </source>
</evidence>
<dbReference type="Pfam" id="PF00149">
    <property type="entry name" value="Metallophos"/>
    <property type="match status" value="1"/>
</dbReference>
<evidence type="ECO:0000256" key="5">
    <source>
        <dbReference type="ARBA" id="ARBA00023211"/>
    </source>
</evidence>
<evidence type="ECO:0000313" key="7">
    <source>
        <dbReference type="EMBL" id="QLI80442.1"/>
    </source>
</evidence>
<dbReference type="AlphaFoldDB" id="A0A7D5Z4F0"/>
<proteinExistence type="predicted"/>
<dbReference type="GO" id="GO:0009245">
    <property type="term" value="P:lipid A biosynthetic process"/>
    <property type="evidence" value="ECO:0007669"/>
    <property type="project" value="TreeGrafter"/>
</dbReference>
<feature type="domain" description="Calcineurin-like phosphoesterase" evidence="6">
    <location>
        <begin position="20"/>
        <end position="217"/>
    </location>
</feature>
<name>A0A7D5Z4F0_9NEIS</name>
<dbReference type="GO" id="GO:0016020">
    <property type="term" value="C:membrane"/>
    <property type="evidence" value="ECO:0007669"/>
    <property type="project" value="GOC"/>
</dbReference>
<keyword evidence="5" id="KW-0464">Manganese</keyword>